<comment type="similarity">
    <text evidence="1 6">Belongs to the thiolase-like superfamily. Thiolase family.</text>
</comment>
<dbReference type="RefSeq" id="WP_344242267.1">
    <property type="nucleotide sequence ID" value="NZ_BAAAHH010000015.1"/>
</dbReference>
<evidence type="ECO:0000259" key="8">
    <source>
        <dbReference type="Pfam" id="PF02803"/>
    </source>
</evidence>
<evidence type="ECO:0000256" key="2">
    <source>
        <dbReference type="ARBA" id="ARBA00012705"/>
    </source>
</evidence>
<dbReference type="EMBL" id="BAAAHH010000015">
    <property type="protein sequence ID" value="GAA0954890.1"/>
    <property type="molecule type" value="Genomic_DNA"/>
</dbReference>
<dbReference type="PROSITE" id="PS00099">
    <property type="entry name" value="THIOLASE_3"/>
    <property type="match status" value="1"/>
</dbReference>
<evidence type="ECO:0000256" key="1">
    <source>
        <dbReference type="ARBA" id="ARBA00010982"/>
    </source>
</evidence>
<dbReference type="InterPro" id="IPR016039">
    <property type="entry name" value="Thiolase-like"/>
</dbReference>
<protein>
    <recommendedName>
        <fullName evidence="5">Probable acetyl-CoA acetyltransferase</fullName>
        <ecNumber evidence="2">2.3.1.9</ecNumber>
    </recommendedName>
</protein>
<dbReference type="PIRSF" id="PIRSF000429">
    <property type="entry name" value="Ac-CoA_Ac_transf"/>
    <property type="match status" value="1"/>
</dbReference>
<evidence type="ECO:0000313" key="9">
    <source>
        <dbReference type="EMBL" id="GAA0954890.1"/>
    </source>
</evidence>
<dbReference type="Proteomes" id="UP001500665">
    <property type="component" value="Unassembled WGS sequence"/>
</dbReference>
<dbReference type="SUPFAM" id="SSF53901">
    <property type="entry name" value="Thiolase-like"/>
    <property type="match status" value="2"/>
</dbReference>
<dbReference type="Pfam" id="PF02803">
    <property type="entry name" value="Thiolase_C"/>
    <property type="match status" value="1"/>
</dbReference>
<evidence type="ECO:0000256" key="5">
    <source>
        <dbReference type="ARBA" id="ARBA00040529"/>
    </source>
</evidence>
<feature type="domain" description="Thiolase C-terminal" evidence="8">
    <location>
        <begin position="267"/>
        <end position="387"/>
    </location>
</feature>
<keyword evidence="10" id="KW-1185">Reference proteome</keyword>
<keyword evidence="4 6" id="KW-0012">Acyltransferase</keyword>
<accession>A0ABP4BU53</accession>
<dbReference type="PANTHER" id="PTHR18919:SF107">
    <property type="entry name" value="ACETYL-COA ACETYLTRANSFERASE, CYTOSOLIC"/>
    <property type="match status" value="1"/>
</dbReference>
<dbReference type="Pfam" id="PF00108">
    <property type="entry name" value="Thiolase_N"/>
    <property type="match status" value="1"/>
</dbReference>
<evidence type="ECO:0000256" key="6">
    <source>
        <dbReference type="RuleBase" id="RU003557"/>
    </source>
</evidence>
<sequence>MAEVLLLDAQRTPFGKNRGGLSQVRVDDLAAHPLRELVARRPLLDPARIADVVYGDTNGAGEDNRNVARMAALLAGLPTSVPGVTVNRLCGSGAEAIVQAGRALAVGDAELIVAGGVEGMSRAPHVVAPIDTALPRRIELVPTAVGWRMPNPVFPPEWTASLGGSVDAIAAERGIDRVRQEAWAVRSHERADEAWGRGLHDDVVCPLAGVLRDESIRPGTTAEALASLEPAFTSGGTVTAGTSSPINDGAIAVLMGTPGAARQLAARPLCRVLSSAVAAVDPHRFALAPVPAVRAALRKANRDLSDVAVFEINEAFSAMVLACVDELEVPEEKVNPNGGALALGHPLGASAARIVVDCARELQRRGGGIGVAAACIGVGLGIALVVEV</sequence>
<reference evidence="10" key="1">
    <citation type="journal article" date="2019" name="Int. J. Syst. Evol. Microbiol.">
        <title>The Global Catalogue of Microorganisms (GCM) 10K type strain sequencing project: providing services to taxonomists for standard genome sequencing and annotation.</title>
        <authorList>
            <consortium name="The Broad Institute Genomics Platform"/>
            <consortium name="The Broad Institute Genome Sequencing Center for Infectious Disease"/>
            <person name="Wu L."/>
            <person name="Ma J."/>
        </authorList>
    </citation>
    <scope>NUCLEOTIDE SEQUENCE [LARGE SCALE GENOMIC DNA]</scope>
    <source>
        <strain evidence="10">JCM 10696</strain>
    </source>
</reference>
<dbReference type="NCBIfam" id="TIGR01930">
    <property type="entry name" value="AcCoA-C-Actrans"/>
    <property type="match status" value="1"/>
</dbReference>
<dbReference type="InterPro" id="IPR002155">
    <property type="entry name" value="Thiolase"/>
</dbReference>
<dbReference type="InterPro" id="IPR020617">
    <property type="entry name" value="Thiolase_C"/>
</dbReference>
<organism evidence="9 10">
    <name type="scientific">Actinocorallia libanotica</name>
    <dbReference type="NCBI Taxonomy" id="46162"/>
    <lineage>
        <taxon>Bacteria</taxon>
        <taxon>Bacillati</taxon>
        <taxon>Actinomycetota</taxon>
        <taxon>Actinomycetes</taxon>
        <taxon>Streptosporangiales</taxon>
        <taxon>Thermomonosporaceae</taxon>
        <taxon>Actinocorallia</taxon>
    </lineage>
</organism>
<keyword evidence="3 6" id="KW-0808">Transferase</keyword>
<comment type="caution">
    <text evidence="9">The sequence shown here is derived from an EMBL/GenBank/DDBJ whole genome shotgun (WGS) entry which is preliminary data.</text>
</comment>
<dbReference type="InterPro" id="IPR020610">
    <property type="entry name" value="Thiolase_AS"/>
</dbReference>
<dbReference type="PANTHER" id="PTHR18919">
    <property type="entry name" value="ACETYL-COA C-ACYLTRANSFERASE"/>
    <property type="match status" value="1"/>
</dbReference>
<proteinExistence type="inferred from homology"/>
<evidence type="ECO:0000313" key="10">
    <source>
        <dbReference type="Proteomes" id="UP001500665"/>
    </source>
</evidence>
<feature type="domain" description="Thiolase N-terminal" evidence="7">
    <location>
        <begin position="5"/>
        <end position="255"/>
    </location>
</feature>
<evidence type="ECO:0000256" key="3">
    <source>
        <dbReference type="ARBA" id="ARBA00022679"/>
    </source>
</evidence>
<dbReference type="Gene3D" id="3.40.47.10">
    <property type="match status" value="2"/>
</dbReference>
<evidence type="ECO:0000259" key="7">
    <source>
        <dbReference type="Pfam" id="PF00108"/>
    </source>
</evidence>
<dbReference type="CDD" id="cd00751">
    <property type="entry name" value="thiolase"/>
    <property type="match status" value="1"/>
</dbReference>
<gene>
    <name evidence="9" type="ORF">GCM10009550_38830</name>
</gene>
<dbReference type="EC" id="2.3.1.9" evidence="2"/>
<dbReference type="InterPro" id="IPR020616">
    <property type="entry name" value="Thiolase_N"/>
</dbReference>
<name>A0ABP4BU53_9ACTN</name>
<evidence type="ECO:0000256" key="4">
    <source>
        <dbReference type="ARBA" id="ARBA00023315"/>
    </source>
</evidence>